<sequence>MSFHRTNRTHGIKTFILDLIYVTDRELYMDQDEWAYRLGWTVTRVGFGVRRYREPRFDLLKAERTAAPALALAPVLDEGVGGDVAAA</sequence>
<protein>
    <submittedName>
        <fullName evidence="1">Uncharacterized protein</fullName>
    </submittedName>
</protein>
<comment type="caution">
    <text evidence="1">The sequence shown here is derived from an EMBL/GenBank/DDBJ whole genome shotgun (WGS) entry which is preliminary data.</text>
</comment>
<name>A0ABV5T9D3_9ACTN</name>
<proteinExistence type="predicted"/>
<dbReference type="Proteomes" id="UP001589610">
    <property type="component" value="Unassembled WGS sequence"/>
</dbReference>
<evidence type="ECO:0000313" key="1">
    <source>
        <dbReference type="EMBL" id="MFB9674941.1"/>
    </source>
</evidence>
<keyword evidence="2" id="KW-1185">Reference proteome</keyword>
<reference evidence="1 2" key="1">
    <citation type="submission" date="2024-09" db="EMBL/GenBank/DDBJ databases">
        <authorList>
            <person name="Sun Q."/>
            <person name="Mori K."/>
        </authorList>
    </citation>
    <scope>NUCLEOTIDE SEQUENCE [LARGE SCALE GENOMIC DNA]</scope>
    <source>
        <strain evidence="1 2">JCM 3028</strain>
    </source>
</reference>
<accession>A0ABV5T9D3</accession>
<evidence type="ECO:0000313" key="2">
    <source>
        <dbReference type="Proteomes" id="UP001589610"/>
    </source>
</evidence>
<organism evidence="1 2">
    <name type="scientific">Streptosporangium vulgare</name>
    <dbReference type="NCBI Taxonomy" id="46190"/>
    <lineage>
        <taxon>Bacteria</taxon>
        <taxon>Bacillati</taxon>
        <taxon>Actinomycetota</taxon>
        <taxon>Actinomycetes</taxon>
        <taxon>Streptosporangiales</taxon>
        <taxon>Streptosporangiaceae</taxon>
        <taxon>Streptosporangium</taxon>
    </lineage>
</organism>
<dbReference type="RefSeq" id="WP_344747019.1">
    <property type="nucleotide sequence ID" value="NZ_BAAAWW010000113.1"/>
</dbReference>
<gene>
    <name evidence="1" type="ORF">ACFFRH_05530</name>
</gene>
<dbReference type="EMBL" id="JBHMBS010000002">
    <property type="protein sequence ID" value="MFB9674941.1"/>
    <property type="molecule type" value="Genomic_DNA"/>
</dbReference>